<reference evidence="1" key="1">
    <citation type="journal article" date="2014" name="Front. Microbiol.">
        <title>High frequency of phylogenetically diverse reductive dehalogenase-homologous genes in deep subseafloor sedimentary metagenomes.</title>
        <authorList>
            <person name="Kawai M."/>
            <person name="Futagami T."/>
            <person name="Toyoda A."/>
            <person name="Takaki Y."/>
            <person name="Nishi S."/>
            <person name="Hori S."/>
            <person name="Arai W."/>
            <person name="Tsubouchi T."/>
            <person name="Morono Y."/>
            <person name="Uchiyama I."/>
            <person name="Ito T."/>
            <person name="Fujiyama A."/>
            <person name="Inagaki F."/>
            <person name="Takami H."/>
        </authorList>
    </citation>
    <scope>NUCLEOTIDE SEQUENCE</scope>
    <source>
        <strain evidence="1">Expedition CK06-06</strain>
    </source>
</reference>
<sequence length="133" mass="15201">SCLLFSAGFTKLSVGSETEGVDEAIQITEPDQLAILLSYTTGPNVGEKARKLNVQVERLRERLQGYNVCAAVVIPLNEGDLFVRDLEECKEENINLVLRPELEQMFEVVRGREWPRAKETFIHLLTRERLRPF</sequence>
<evidence type="ECO:0000313" key="1">
    <source>
        <dbReference type="EMBL" id="GAI49436.1"/>
    </source>
</evidence>
<gene>
    <name evidence="1" type="ORF">S06H3_62578</name>
</gene>
<protein>
    <submittedName>
        <fullName evidence="1">Uncharacterized protein</fullName>
    </submittedName>
</protein>
<organism evidence="1">
    <name type="scientific">marine sediment metagenome</name>
    <dbReference type="NCBI Taxonomy" id="412755"/>
    <lineage>
        <taxon>unclassified sequences</taxon>
        <taxon>metagenomes</taxon>
        <taxon>ecological metagenomes</taxon>
    </lineage>
</organism>
<feature type="non-terminal residue" evidence="1">
    <location>
        <position position="1"/>
    </location>
</feature>
<proteinExistence type="predicted"/>
<name>X1Q3W1_9ZZZZ</name>
<dbReference type="AlphaFoldDB" id="X1Q3W1"/>
<accession>X1Q3W1</accession>
<dbReference type="EMBL" id="BARV01041297">
    <property type="protein sequence ID" value="GAI49436.1"/>
    <property type="molecule type" value="Genomic_DNA"/>
</dbReference>
<comment type="caution">
    <text evidence="1">The sequence shown here is derived from an EMBL/GenBank/DDBJ whole genome shotgun (WGS) entry which is preliminary data.</text>
</comment>